<dbReference type="InterPro" id="IPR002321">
    <property type="entry name" value="Cyt_c_II"/>
</dbReference>
<dbReference type="EMBL" id="QCYH01000013">
    <property type="protein sequence ID" value="PVA08995.1"/>
    <property type="molecule type" value="Genomic_DNA"/>
</dbReference>
<evidence type="ECO:0000256" key="4">
    <source>
        <dbReference type="ARBA" id="ARBA00022982"/>
    </source>
</evidence>
<feature type="chain" id="PRO_5015613375" evidence="6">
    <location>
        <begin position="22"/>
        <end position="194"/>
    </location>
</feature>
<keyword evidence="5" id="KW-0408">Iron</keyword>
<evidence type="ECO:0000256" key="1">
    <source>
        <dbReference type="ARBA" id="ARBA00022448"/>
    </source>
</evidence>
<accession>A0A2T7G3K0</accession>
<keyword evidence="4" id="KW-0249">Electron transport</keyword>
<evidence type="ECO:0000313" key="7">
    <source>
        <dbReference type="EMBL" id="PVA08995.1"/>
    </source>
</evidence>
<dbReference type="GO" id="GO:0022900">
    <property type="term" value="P:electron transport chain"/>
    <property type="evidence" value="ECO:0007669"/>
    <property type="project" value="InterPro"/>
</dbReference>
<dbReference type="InterPro" id="IPR010980">
    <property type="entry name" value="Cyt_c/b562"/>
</dbReference>
<dbReference type="PROSITE" id="PS51009">
    <property type="entry name" value="CYTCII"/>
    <property type="match status" value="1"/>
</dbReference>
<evidence type="ECO:0000256" key="3">
    <source>
        <dbReference type="ARBA" id="ARBA00022723"/>
    </source>
</evidence>
<organism evidence="7 8">
    <name type="scientific">Pelagivirga sediminicola</name>
    <dbReference type="NCBI Taxonomy" id="2170575"/>
    <lineage>
        <taxon>Bacteria</taxon>
        <taxon>Pseudomonadati</taxon>
        <taxon>Pseudomonadota</taxon>
        <taxon>Alphaproteobacteria</taxon>
        <taxon>Rhodobacterales</taxon>
        <taxon>Paracoccaceae</taxon>
        <taxon>Pelagivirga</taxon>
    </lineage>
</organism>
<reference evidence="7 8" key="1">
    <citation type="submission" date="2018-04" db="EMBL/GenBank/DDBJ databases">
        <title>Pelagivirga bohaiensis gen. nov., sp. nov., a bacterium isolated from the Bohai Sea.</title>
        <authorList>
            <person name="Ji X."/>
        </authorList>
    </citation>
    <scope>NUCLEOTIDE SEQUENCE [LARGE SCALE GENOMIC DNA]</scope>
    <source>
        <strain evidence="7 8">BH-SD19</strain>
    </source>
</reference>
<dbReference type="PIRSF" id="PIRSF000027">
    <property type="entry name" value="Cytc_c_prime"/>
    <property type="match status" value="1"/>
</dbReference>
<sequence>MKPTGIITSAVLVGVASAALAHSGATGIVKERMDAMSAMGKAVKQVAPMMSGETAYDADTVRHAAETIGMHAGDAMTRLFPDGSAGMPSVAKDAIWNDWESFAGLAEELHRYAEGLALAADNAPASQSDTMSNTSVMMGGSDMMGANSMMGSGDMMADDTMGREELAEMPANAVFAKVSDTCSSCHTRFRAKVK</sequence>
<dbReference type="GO" id="GO:0042597">
    <property type="term" value="C:periplasmic space"/>
    <property type="evidence" value="ECO:0007669"/>
    <property type="project" value="InterPro"/>
</dbReference>
<dbReference type="AlphaFoldDB" id="A0A2T7G3K0"/>
<evidence type="ECO:0000313" key="8">
    <source>
        <dbReference type="Proteomes" id="UP000244446"/>
    </source>
</evidence>
<dbReference type="GO" id="GO:0009055">
    <property type="term" value="F:electron transfer activity"/>
    <property type="evidence" value="ECO:0007669"/>
    <property type="project" value="InterPro"/>
</dbReference>
<gene>
    <name evidence="7" type="ORF">DC366_16420</name>
</gene>
<proteinExistence type="predicted"/>
<dbReference type="GO" id="GO:0005506">
    <property type="term" value="F:iron ion binding"/>
    <property type="evidence" value="ECO:0007669"/>
    <property type="project" value="InterPro"/>
</dbReference>
<keyword evidence="3" id="KW-0479">Metal-binding</keyword>
<evidence type="ECO:0000256" key="5">
    <source>
        <dbReference type="ARBA" id="ARBA00023004"/>
    </source>
</evidence>
<dbReference type="SUPFAM" id="SSF47175">
    <property type="entry name" value="Cytochromes"/>
    <property type="match status" value="1"/>
</dbReference>
<protein>
    <submittedName>
        <fullName evidence="7">Cytochrome C</fullName>
    </submittedName>
</protein>
<comment type="caution">
    <text evidence="7">The sequence shown here is derived from an EMBL/GenBank/DDBJ whole genome shotgun (WGS) entry which is preliminary data.</text>
</comment>
<keyword evidence="2" id="KW-0349">Heme</keyword>
<evidence type="ECO:0000256" key="2">
    <source>
        <dbReference type="ARBA" id="ARBA00022617"/>
    </source>
</evidence>
<dbReference type="Proteomes" id="UP000244446">
    <property type="component" value="Unassembled WGS sequence"/>
</dbReference>
<keyword evidence="8" id="KW-1185">Reference proteome</keyword>
<dbReference type="OrthoDB" id="8115790at2"/>
<name>A0A2T7G3K0_9RHOB</name>
<keyword evidence="1" id="KW-0813">Transport</keyword>
<feature type="signal peptide" evidence="6">
    <location>
        <begin position="1"/>
        <end position="21"/>
    </location>
</feature>
<dbReference type="Gene3D" id="1.20.120.10">
    <property type="entry name" value="Cytochrome c/b562"/>
    <property type="match status" value="1"/>
</dbReference>
<dbReference type="GO" id="GO:0020037">
    <property type="term" value="F:heme binding"/>
    <property type="evidence" value="ECO:0007669"/>
    <property type="project" value="InterPro"/>
</dbReference>
<keyword evidence="6" id="KW-0732">Signal</keyword>
<evidence type="ECO:0000256" key="6">
    <source>
        <dbReference type="SAM" id="SignalP"/>
    </source>
</evidence>
<dbReference type="Pfam" id="PF01322">
    <property type="entry name" value="Cytochrom_C_2"/>
    <property type="match status" value="1"/>
</dbReference>
<dbReference type="InterPro" id="IPR012127">
    <property type="entry name" value="Cyt_c_prime"/>
</dbReference>